<dbReference type="Pfam" id="PF03415">
    <property type="entry name" value="Peptidase_C11"/>
    <property type="match status" value="2"/>
</dbReference>
<dbReference type="Proteomes" id="UP001149140">
    <property type="component" value="Unassembled WGS sequence"/>
</dbReference>
<proteinExistence type="predicted"/>
<dbReference type="PANTHER" id="PTHR37835">
    <property type="entry name" value="ALPHA-CLOSTRIPAIN"/>
    <property type="match status" value="1"/>
</dbReference>
<accession>A0A9X3S7M0</accession>
<evidence type="ECO:0000313" key="1">
    <source>
        <dbReference type="EMBL" id="MDA0166201.1"/>
    </source>
</evidence>
<dbReference type="AlphaFoldDB" id="A0A9X3S7M0"/>
<dbReference type="InterPro" id="IPR005077">
    <property type="entry name" value="Peptidase_C11"/>
</dbReference>
<protein>
    <submittedName>
        <fullName evidence="1">Clostripain-related cysteine peptidase</fullName>
    </submittedName>
</protein>
<reference evidence="1" key="1">
    <citation type="submission" date="2022-10" db="EMBL/GenBank/DDBJ databases">
        <title>The WGS of Solirubrobacter ginsenosidimutans DSM 21036.</title>
        <authorList>
            <person name="Jiang Z."/>
        </authorList>
    </citation>
    <scope>NUCLEOTIDE SEQUENCE</scope>
    <source>
        <strain evidence="1">DSM 21036</strain>
    </source>
</reference>
<sequence length="414" mass="45711">MSAKWTFMVYVAGYNNLTSFAGKDIAEMRKVGSGEELKVTVFVKRLEQQAAHRMVISKDGKNELRENLGGDVDSGSPQTMVDFIRWSKAKAPAERYALIIWNHGSGWDPLDFDELYSSVKSAGVSARELDARGSSQIGRSLFKPTVEAALTQPNARLRAIASDDGTGHSLDTIELGNVLKQAHEVLGRPVDLLGMDACLMSCLEVAYQSEKDVRAVVSSEELEPGDGWPYEKILADLRSNPTLDGAGLGRVVVKRYVESYKHSEDMWPVTMCAIHSAGIEPFATAVDAFTMALRRVIKDDDVDATRLLRAHTRSTRFDGELIDLRTFCEQVRAQPFESAVKTAAKKVLDALKPGGDFVVANANLGESVEHCGGVTAYLPAPTDEISPYYKDLRFAQRHGWDEFLRSYRRAVRGT</sequence>
<name>A0A9X3S7M0_9ACTN</name>
<evidence type="ECO:0000313" key="2">
    <source>
        <dbReference type="Proteomes" id="UP001149140"/>
    </source>
</evidence>
<dbReference type="EMBL" id="JAPDOD010000060">
    <property type="protein sequence ID" value="MDA0166201.1"/>
    <property type="molecule type" value="Genomic_DNA"/>
</dbReference>
<organism evidence="1 2">
    <name type="scientific">Solirubrobacter ginsenosidimutans</name>
    <dbReference type="NCBI Taxonomy" id="490573"/>
    <lineage>
        <taxon>Bacteria</taxon>
        <taxon>Bacillati</taxon>
        <taxon>Actinomycetota</taxon>
        <taxon>Thermoleophilia</taxon>
        <taxon>Solirubrobacterales</taxon>
        <taxon>Solirubrobacteraceae</taxon>
        <taxon>Solirubrobacter</taxon>
    </lineage>
</organism>
<dbReference type="Gene3D" id="3.40.50.11970">
    <property type="match status" value="1"/>
</dbReference>
<dbReference type="PANTHER" id="PTHR37835:SF1">
    <property type="entry name" value="ALPHA-CLOSTRIPAIN"/>
    <property type="match status" value="1"/>
</dbReference>
<keyword evidence="2" id="KW-1185">Reference proteome</keyword>
<gene>
    <name evidence="1" type="ORF">OM076_38405</name>
</gene>
<comment type="caution">
    <text evidence="1">The sequence shown here is derived from an EMBL/GenBank/DDBJ whole genome shotgun (WGS) entry which is preliminary data.</text>
</comment>
<dbReference type="RefSeq" id="WP_270045459.1">
    <property type="nucleotide sequence ID" value="NZ_JAPDOD010000060.1"/>
</dbReference>